<evidence type="ECO:0000313" key="1">
    <source>
        <dbReference type="EMBL" id="MBW84256.1"/>
    </source>
</evidence>
<accession>A0A2P2IST8</accession>
<reference evidence="1" key="1">
    <citation type="submission" date="2018-02" db="EMBL/GenBank/DDBJ databases">
        <title>Rhizophora mucronata_Transcriptome.</title>
        <authorList>
            <person name="Meera S.P."/>
            <person name="Sreeshan A."/>
            <person name="Augustine A."/>
        </authorList>
    </citation>
    <scope>NUCLEOTIDE SEQUENCE</scope>
    <source>
        <tissue evidence="1">Leaf</tissue>
    </source>
</reference>
<protein>
    <submittedName>
        <fullName evidence="1">Uncharacterized protein</fullName>
    </submittedName>
</protein>
<proteinExistence type="predicted"/>
<dbReference type="AlphaFoldDB" id="A0A2P2IST8"/>
<organism evidence="1">
    <name type="scientific">Rhizophora mucronata</name>
    <name type="common">Asiatic mangrove</name>
    <dbReference type="NCBI Taxonomy" id="61149"/>
    <lineage>
        <taxon>Eukaryota</taxon>
        <taxon>Viridiplantae</taxon>
        <taxon>Streptophyta</taxon>
        <taxon>Embryophyta</taxon>
        <taxon>Tracheophyta</taxon>
        <taxon>Spermatophyta</taxon>
        <taxon>Magnoliopsida</taxon>
        <taxon>eudicotyledons</taxon>
        <taxon>Gunneridae</taxon>
        <taxon>Pentapetalae</taxon>
        <taxon>rosids</taxon>
        <taxon>fabids</taxon>
        <taxon>Malpighiales</taxon>
        <taxon>Rhizophoraceae</taxon>
        <taxon>Rhizophora</taxon>
    </lineage>
</organism>
<name>A0A2P2IST8_RHIMU</name>
<sequence length="32" mass="3797">MRMLSCNYNEIAQLKAETIQLDSIKQFPIRNK</sequence>
<dbReference type="EMBL" id="GGEC01003773">
    <property type="protein sequence ID" value="MBW84256.1"/>
    <property type="molecule type" value="Transcribed_RNA"/>
</dbReference>